<reference evidence="1 2" key="1">
    <citation type="journal article" date="2024" name="Ann. Entomol. Soc. Am.">
        <title>Genomic analyses of the southern and eastern yellowjacket wasps (Hymenoptera: Vespidae) reveal evolutionary signatures of social life.</title>
        <authorList>
            <person name="Catto M.A."/>
            <person name="Caine P.B."/>
            <person name="Orr S.E."/>
            <person name="Hunt B.G."/>
            <person name="Goodisman M.A.D."/>
        </authorList>
    </citation>
    <scope>NUCLEOTIDE SEQUENCE [LARGE SCALE GENOMIC DNA]</scope>
    <source>
        <strain evidence="1">233</strain>
        <tissue evidence="1">Head and thorax</tissue>
    </source>
</reference>
<protein>
    <submittedName>
        <fullName evidence="1">Uncharacterized protein</fullName>
    </submittedName>
</protein>
<evidence type="ECO:0000313" key="2">
    <source>
        <dbReference type="Proteomes" id="UP001607302"/>
    </source>
</evidence>
<proteinExistence type="predicted"/>
<comment type="caution">
    <text evidence="1">The sequence shown here is derived from an EMBL/GenBank/DDBJ whole genome shotgun (WGS) entry which is preliminary data.</text>
</comment>
<dbReference type="Proteomes" id="UP001607302">
    <property type="component" value="Unassembled WGS sequence"/>
</dbReference>
<sequence>MVQPVHTENNNSALDMESLEEMLRKHSFMSESPMIFTFDEDERRLGSNRPTLVQYDSNSGCGAYGGIIFIENVEKRQSQNAKFTYSPIDLDGANFHTPSTA</sequence>
<name>A0ABD2A7E5_VESSQ</name>
<dbReference type="AlphaFoldDB" id="A0ABD2A7E5"/>
<evidence type="ECO:0000313" key="1">
    <source>
        <dbReference type="EMBL" id="KAL2716553.1"/>
    </source>
</evidence>
<organism evidence="1 2">
    <name type="scientific">Vespula squamosa</name>
    <name type="common">Southern yellow jacket</name>
    <name type="synonym">Wasp</name>
    <dbReference type="NCBI Taxonomy" id="30214"/>
    <lineage>
        <taxon>Eukaryota</taxon>
        <taxon>Metazoa</taxon>
        <taxon>Ecdysozoa</taxon>
        <taxon>Arthropoda</taxon>
        <taxon>Hexapoda</taxon>
        <taxon>Insecta</taxon>
        <taxon>Pterygota</taxon>
        <taxon>Neoptera</taxon>
        <taxon>Endopterygota</taxon>
        <taxon>Hymenoptera</taxon>
        <taxon>Apocrita</taxon>
        <taxon>Aculeata</taxon>
        <taxon>Vespoidea</taxon>
        <taxon>Vespidae</taxon>
        <taxon>Vespinae</taxon>
        <taxon>Vespula</taxon>
    </lineage>
</organism>
<accession>A0ABD2A7E5</accession>
<dbReference type="EMBL" id="JAUDFV010000154">
    <property type="protein sequence ID" value="KAL2716553.1"/>
    <property type="molecule type" value="Genomic_DNA"/>
</dbReference>
<gene>
    <name evidence="1" type="ORF">V1478_014229</name>
</gene>
<keyword evidence="2" id="KW-1185">Reference proteome</keyword>